<evidence type="ECO:0000256" key="1">
    <source>
        <dbReference type="SAM" id="MobiDB-lite"/>
    </source>
</evidence>
<accession>A0A5E4M493</accession>
<reference evidence="2 3" key="1">
    <citation type="submission" date="2019-08" db="EMBL/GenBank/DDBJ databases">
        <authorList>
            <person name="Alioto T."/>
            <person name="Alioto T."/>
            <person name="Gomez Garrido J."/>
        </authorList>
    </citation>
    <scope>NUCLEOTIDE SEQUENCE [LARGE SCALE GENOMIC DNA]</scope>
</reference>
<sequence length="128" mass="14324">MKETLSSELRTQVQRSVYVHATCTYYSCTGYASRGPALREMKKNYRISMRKYRGGVGYNNDSESFQRRITVENHAAAVQRAVCAIFSSRKEIGMDSTSSHASKDLSSDGTVQLKRAGRKSTRERSGIA</sequence>
<evidence type="ECO:0000313" key="2">
    <source>
        <dbReference type="EMBL" id="VVC26109.1"/>
    </source>
</evidence>
<keyword evidence="3" id="KW-1185">Reference proteome</keyword>
<dbReference type="AlphaFoldDB" id="A0A5E4M493"/>
<evidence type="ECO:0000313" key="3">
    <source>
        <dbReference type="Proteomes" id="UP000325440"/>
    </source>
</evidence>
<dbReference type="Proteomes" id="UP000325440">
    <property type="component" value="Unassembled WGS sequence"/>
</dbReference>
<gene>
    <name evidence="2" type="ORF">CINCED_3A016293</name>
</gene>
<organism evidence="2 3">
    <name type="scientific">Cinara cedri</name>
    <dbReference type="NCBI Taxonomy" id="506608"/>
    <lineage>
        <taxon>Eukaryota</taxon>
        <taxon>Metazoa</taxon>
        <taxon>Ecdysozoa</taxon>
        <taxon>Arthropoda</taxon>
        <taxon>Hexapoda</taxon>
        <taxon>Insecta</taxon>
        <taxon>Pterygota</taxon>
        <taxon>Neoptera</taxon>
        <taxon>Paraneoptera</taxon>
        <taxon>Hemiptera</taxon>
        <taxon>Sternorrhyncha</taxon>
        <taxon>Aphidomorpha</taxon>
        <taxon>Aphidoidea</taxon>
        <taxon>Aphididae</taxon>
        <taxon>Lachninae</taxon>
        <taxon>Cinara</taxon>
    </lineage>
</organism>
<dbReference type="EMBL" id="CABPRJ010000025">
    <property type="protein sequence ID" value="VVC26109.1"/>
    <property type="molecule type" value="Genomic_DNA"/>
</dbReference>
<feature type="region of interest" description="Disordered" evidence="1">
    <location>
        <begin position="95"/>
        <end position="128"/>
    </location>
</feature>
<proteinExistence type="predicted"/>
<protein>
    <submittedName>
        <fullName evidence="2">Uncharacterized protein</fullName>
    </submittedName>
</protein>
<name>A0A5E4M493_9HEMI</name>